<dbReference type="Proteomes" id="UP000092528">
    <property type="component" value="Chromosome 2"/>
</dbReference>
<dbReference type="AlphaFoldDB" id="A0A1C7FEX7"/>
<evidence type="ECO:0000313" key="1">
    <source>
        <dbReference type="EMBL" id="ANU38257.1"/>
    </source>
</evidence>
<dbReference type="EMBL" id="CP016415">
    <property type="protein sequence ID" value="ANU38257.1"/>
    <property type="molecule type" value="Genomic_DNA"/>
</dbReference>
<dbReference type="RefSeq" id="WP_065546153.1">
    <property type="nucleotide sequence ID" value="NZ_CP016415.1"/>
</dbReference>
<reference evidence="1 2" key="1">
    <citation type="submission" date="2016-07" db="EMBL/GenBank/DDBJ databases">
        <title>Genome sequencing of Vibrio scophthalmi strain VS-05, an isolated from Paralichthys olivaceus.</title>
        <authorList>
            <person name="Han H.-J."/>
        </authorList>
    </citation>
    <scope>NUCLEOTIDE SEQUENCE [LARGE SCALE GENOMIC DNA]</scope>
    <source>
        <strain evidence="1 2">VS-05</strain>
    </source>
</reference>
<proteinExistence type="predicted"/>
<sequence>MHTQYSILNLKNIKQALFVLLSCFMLTGCPLEGDDGKFGVAGVDGVDGVNCWDANSNGINDPEEDINGDNVWDAKDCSSGIQVTQNPDVELNHQHFCEAFAALGQYPDGCPSNTHTPPTGMLTNMTTGQFDGTYNTCSDLSVVTKTNVTPQQAYWTLQGGYVAKKFITARVDRDQCSSSCEGDTQCVASWWLAGANGSLDSGQCHIFYHSDTISAYETLCAVDIPNVMTAADICVDTIGATSDWHAICP</sequence>
<evidence type="ECO:0000313" key="2">
    <source>
        <dbReference type="Proteomes" id="UP000092528"/>
    </source>
</evidence>
<protein>
    <submittedName>
        <fullName evidence="1">Uncharacterized protein</fullName>
    </submittedName>
</protein>
<gene>
    <name evidence="1" type="ORF">VSVS05_03219</name>
</gene>
<name>A0A1C7FEX7_9VIBR</name>
<keyword evidence="2" id="KW-1185">Reference proteome</keyword>
<organism evidence="1 2">
    <name type="scientific">Vibrio scophthalmi</name>
    <dbReference type="NCBI Taxonomy" id="45658"/>
    <lineage>
        <taxon>Bacteria</taxon>
        <taxon>Pseudomonadati</taxon>
        <taxon>Pseudomonadota</taxon>
        <taxon>Gammaproteobacteria</taxon>
        <taxon>Vibrionales</taxon>
        <taxon>Vibrionaceae</taxon>
        <taxon>Vibrio</taxon>
    </lineage>
</organism>
<accession>A0A1C7FEX7</accession>
<dbReference type="PATRIC" id="fig|45658.7.peg.3169"/>